<dbReference type="Gramene" id="QL08p009998:mrna">
    <property type="protein sequence ID" value="QL08p009998:mrna:CDS:2"/>
    <property type="gene ID" value="QL08p009998"/>
</dbReference>
<dbReference type="InParanoid" id="A0A7N2M8W5"/>
<evidence type="ECO:0000313" key="2">
    <source>
        <dbReference type="Proteomes" id="UP000594261"/>
    </source>
</evidence>
<protein>
    <submittedName>
        <fullName evidence="1">Uncharacterized protein</fullName>
    </submittedName>
</protein>
<organism evidence="1 2">
    <name type="scientific">Quercus lobata</name>
    <name type="common">Valley oak</name>
    <dbReference type="NCBI Taxonomy" id="97700"/>
    <lineage>
        <taxon>Eukaryota</taxon>
        <taxon>Viridiplantae</taxon>
        <taxon>Streptophyta</taxon>
        <taxon>Embryophyta</taxon>
        <taxon>Tracheophyta</taxon>
        <taxon>Spermatophyta</taxon>
        <taxon>Magnoliopsida</taxon>
        <taxon>eudicotyledons</taxon>
        <taxon>Gunneridae</taxon>
        <taxon>Pentapetalae</taxon>
        <taxon>rosids</taxon>
        <taxon>fabids</taxon>
        <taxon>Fagales</taxon>
        <taxon>Fagaceae</taxon>
        <taxon>Quercus</taxon>
    </lineage>
</organism>
<name>A0A7N2M8W5_QUELO</name>
<dbReference type="AlphaFoldDB" id="A0A7N2M8W5"/>
<reference evidence="1" key="2">
    <citation type="submission" date="2021-01" db="UniProtKB">
        <authorList>
            <consortium name="EnsemblPlants"/>
        </authorList>
    </citation>
    <scope>IDENTIFICATION</scope>
</reference>
<sequence>MGGSTFLSIESKNFEFSIEEGGSFFMLWIVERGGNLLHSILMGRESARRLLFHMEELLSKQSSYHFARTMREGEKVLILQMGSNAHSTFLLFSELLHGRRQGNIVIPEGEDGEWMEGFWSAPEENVGTSLPCWAGTTA</sequence>
<dbReference type="EMBL" id="LRBV02000008">
    <property type="status" value="NOT_ANNOTATED_CDS"/>
    <property type="molecule type" value="Genomic_DNA"/>
</dbReference>
<keyword evidence="2" id="KW-1185">Reference proteome</keyword>
<dbReference type="Proteomes" id="UP000594261">
    <property type="component" value="Chromosome 8"/>
</dbReference>
<dbReference type="EnsemblPlants" id="QL08p009998:mrna">
    <property type="protein sequence ID" value="QL08p009998:mrna:CDS:2"/>
    <property type="gene ID" value="QL08p009998"/>
</dbReference>
<evidence type="ECO:0000313" key="1">
    <source>
        <dbReference type="EnsemblPlants" id="QL08p009998:mrna:CDS:2"/>
    </source>
</evidence>
<proteinExistence type="predicted"/>
<reference evidence="1 2" key="1">
    <citation type="journal article" date="2016" name="G3 (Bethesda)">
        <title>First Draft Assembly and Annotation of the Genome of a California Endemic Oak Quercus lobata Nee (Fagaceae).</title>
        <authorList>
            <person name="Sork V.L."/>
            <person name="Fitz-Gibbon S.T."/>
            <person name="Puiu D."/>
            <person name="Crepeau M."/>
            <person name="Gugger P.F."/>
            <person name="Sherman R."/>
            <person name="Stevens K."/>
            <person name="Langley C.H."/>
            <person name="Pellegrini M."/>
            <person name="Salzberg S.L."/>
        </authorList>
    </citation>
    <scope>NUCLEOTIDE SEQUENCE [LARGE SCALE GENOMIC DNA]</scope>
    <source>
        <strain evidence="1 2">cv. SW786</strain>
    </source>
</reference>
<accession>A0A7N2M8W5</accession>